<reference evidence="2" key="2">
    <citation type="journal article" date="2010" name="Science">
        <title>The genome of the Western clawed frog Xenopus tropicalis.</title>
        <authorList>
            <person name="Hellsten U."/>
            <person name="Harland R.M."/>
            <person name="Gilchrist M.J."/>
            <person name="Hendrix D."/>
            <person name="Jurka J."/>
            <person name="Kapitonov V."/>
            <person name="Ovcharenko I."/>
            <person name="Putnam N.H."/>
            <person name="Shu S."/>
            <person name="Taher L."/>
            <person name="Blitz I.L."/>
            <person name="Blumberg B."/>
            <person name="Dichmann D.S."/>
            <person name="Dubchak I."/>
            <person name="Amaya E."/>
            <person name="Detter J.C."/>
            <person name="Fletcher R."/>
            <person name="Gerhard D.S."/>
            <person name="Goodstein D."/>
            <person name="Graves T."/>
            <person name="Grigoriev I.V."/>
            <person name="Grimwood J."/>
            <person name="Kawashima T."/>
            <person name="Lindquist E."/>
            <person name="Lucas S.M."/>
            <person name="Mead P.E."/>
            <person name="Mitros T."/>
            <person name="Ogino H."/>
            <person name="Ohta Y."/>
            <person name="Poliakov A.V."/>
            <person name="Pollet N."/>
            <person name="Robert J."/>
            <person name="Salamov A."/>
            <person name="Sater A.K."/>
            <person name="Schmutz J."/>
            <person name="Terry A."/>
            <person name="Vize P.D."/>
            <person name="Warren W.C."/>
            <person name="Wells D."/>
            <person name="Wills A."/>
            <person name="Wilson R.K."/>
            <person name="Zimmerman L.B."/>
            <person name="Zorn A.M."/>
            <person name="Grainger R."/>
            <person name="Grammer T."/>
            <person name="Khokha M.K."/>
            <person name="Richardson P.M."/>
            <person name="Rokhsar D.S."/>
        </authorList>
    </citation>
    <scope>NUCLEOTIDE SEQUENCE [LARGE SCALE GENOMIC DNA]</scope>
    <source>
        <strain evidence="2">Nigerian</strain>
    </source>
</reference>
<reference evidence="2" key="3">
    <citation type="submission" date="2016-05" db="EMBL/GenBank/DDBJ databases">
        <title>WGS assembly of Xenopus tropicalis.</title>
        <authorList>
            <person name="Sessions A."/>
            <person name="Jenkins J."/>
            <person name="Mitros T."/>
            <person name="Lyons J.T."/>
            <person name="Dichmann D.S."/>
            <person name="Robert J."/>
            <person name="Harland R.M."/>
            <person name="Rokhsar D.S."/>
        </authorList>
    </citation>
    <scope>NUCLEOTIDE SEQUENCE</scope>
    <source>
        <strain evidence="2">Nigerian</strain>
    </source>
</reference>
<dbReference type="AlphaFoldDB" id="A0A1B8Y1Y1"/>
<organism evidence="2">
    <name type="scientific">Xenopus tropicalis</name>
    <name type="common">Western clawed frog</name>
    <name type="synonym">Silurana tropicalis</name>
    <dbReference type="NCBI Taxonomy" id="8364"/>
    <lineage>
        <taxon>Eukaryota</taxon>
        <taxon>Metazoa</taxon>
        <taxon>Chordata</taxon>
        <taxon>Craniata</taxon>
        <taxon>Vertebrata</taxon>
        <taxon>Euteleostomi</taxon>
        <taxon>Amphibia</taxon>
        <taxon>Batrachia</taxon>
        <taxon>Anura</taxon>
        <taxon>Pipoidea</taxon>
        <taxon>Pipidae</taxon>
        <taxon>Xenopodinae</taxon>
        <taxon>Xenopus</taxon>
        <taxon>Silurana</taxon>
    </lineage>
</organism>
<gene>
    <name evidence="2" type="ORF">XENTR_v90027693mg</name>
</gene>
<reference evidence="2" key="1">
    <citation type="submission" date="2009-11" db="EMBL/GenBank/DDBJ databases">
        <authorList>
            <consortium name="US DOE Joint Genome Institute (JGI-PGF)"/>
            <person name="Ottilar R."/>
            <person name="Schmutz J."/>
            <person name="Salamov A."/>
            <person name="Cheng J.F."/>
            <person name="Lucas S."/>
            <person name="Pitluck S."/>
            <person name="Gundlach H."/>
            <person name="Guo Y."/>
            <person name="Haberer G."/>
            <person name="Nasrallah J."/>
            <person name="Mayer K.F.X."/>
            <person name="van de Peer Y."/>
            <person name="Weigel D."/>
            <person name="Grigoriev I.V."/>
        </authorList>
    </citation>
    <scope>NUCLEOTIDE SEQUENCE</scope>
    <source>
        <strain evidence="2">Nigerian</strain>
    </source>
</reference>
<feature type="region of interest" description="Disordered" evidence="1">
    <location>
        <begin position="1"/>
        <end position="35"/>
    </location>
</feature>
<evidence type="ECO:0000256" key="1">
    <source>
        <dbReference type="SAM" id="MobiDB-lite"/>
    </source>
</evidence>
<dbReference type="EMBL" id="KV460546">
    <property type="protein sequence ID" value="OCA16936.1"/>
    <property type="molecule type" value="Genomic_DNA"/>
</dbReference>
<protein>
    <submittedName>
        <fullName evidence="2">Uncharacterized protein</fullName>
    </submittedName>
</protein>
<evidence type="ECO:0000313" key="2">
    <source>
        <dbReference type="EMBL" id="OCA16936.1"/>
    </source>
</evidence>
<name>A0A1B8Y1Y1_XENTR</name>
<accession>A0A1B8Y1Y1</accession>
<proteinExistence type="predicted"/>
<sequence length="74" mass="8322">MQREKFWGHTGPPNIKLHKKKKRSSRVWGGGRENGESSAQELIYRGELTPLCKVCINGTPGAPCWRKGTRWATG</sequence>
<feature type="compositionally biased region" description="Basic residues" evidence="1">
    <location>
        <begin position="16"/>
        <end position="25"/>
    </location>
</feature>